<feature type="compositionally biased region" description="Low complexity" evidence="1">
    <location>
        <begin position="144"/>
        <end position="155"/>
    </location>
</feature>
<gene>
    <name evidence="2" type="ORF">ACFQRF_10525</name>
</gene>
<feature type="region of interest" description="Disordered" evidence="1">
    <location>
        <begin position="144"/>
        <end position="175"/>
    </location>
</feature>
<feature type="compositionally biased region" description="Basic residues" evidence="1">
    <location>
        <begin position="163"/>
        <end position="175"/>
    </location>
</feature>
<evidence type="ECO:0000313" key="3">
    <source>
        <dbReference type="Proteomes" id="UP001596540"/>
    </source>
</evidence>
<protein>
    <submittedName>
        <fullName evidence="2">Uncharacterized protein</fullName>
    </submittedName>
</protein>
<name>A0ABW2KF68_9ACTN</name>
<dbReference type="RefSeq" id="WP_379870824.1">
    <property type="nucleotide sequence ID" value="NZ_JBHTBH010000004.1"/>
</dbReference>
<keyword evidence="3" id="KW-1185">Reference proteome</keyword>
<dbReference type="EMBL" id="JBHTBH010000004">
    <property type="protein sequence ID" value="MFC7328175.1"/>
    <property type="molecule type" value="Genomic_DNA"/>
</dbReference>
<proteinExistence type="predicted"/>
<dbReference type="Proteomes" id="UP001596540">
    <property type="component" value="Unassembled WGS sequence"/>
</dbReference>
<reference evidence="3" key="1">
    <citation type="journal article" date="2019" name="Int. J. Syst. Evol. Microbiol.">
        <title>The Global Catalogue of Microorganisms (GCM) 10K type strain sequencing project: providing services to taxonomists for standard genome sequencing and annotation.</title>
        <authorList>
            <consortium name="The Broad Institute Genomics Platform"/>
            <consortium name="The Broad Institute Genome Sequencing Center for Infectious Disease"/>
            <person name="Wu L."/>
            <person name="Ma J."/>
        </authorList>
    </citation>
    <scope>NUCLEOTIDE SEQUENCE [LARGE SCALE GENOMIC DNA]</scope>
    <source>
        <strain evidence="3">CGMCC 4.7382</strain>
    </source>
</reference>
<accession>A0ABW2KF68</accession>
<sequence length="175" mass="19640">MIPALLEFLRPLLSAFQTNLPLIVPTSVVIGSIATYTYRRISISTALWERQNQREEELVAHQTNALDDLKQRAQPYRNARAEAGKYADMVQMHADALGERSHAIQNARLLTSGSPLLQQARADDERRQDPRLLPRMLQRVRDTAGAARAAVDAGRNTLASERTRRRGGSASRRSR</sequence>
<comment type="caution">
    <text evidence="2">The sequence shown here is derived from an EMBL/GenBank/DDBJ whole genome shotgun (WGS) entry which is preliminary data.</text>
</comment>
<evidence type="ECO:0000256" key="1">
    <source>
        <dbReference type="SAM" id="MobiDB-lite"/>
    </source>
</evidence>
<evidence type="ECO:0000313" key="2">
    <source>
        <dbReference type="EMBL" id="MFC7328175.1"/>
    </source>
</evidence>
<organism evidence="2 3">
    <name type="scientific">Marinactinospora rubrisoli</name>
    <dbReference type="NCBI Taxonomy" id="2715399"/>
    <lineage>
        <taxon>Bacteria</taxon>
        <taxon>Bacillati</taxon>
        <taxon>Actinomycetota</taxon>
        <taxon>Actinomycetes</taxon>
        <taxon>Streptosporangiales</taxon>
        <taxon>Nocardiopsidaceae</taxon>
        <taxon>Marinactinospora</taxon>
    </lineage>
</organism>